<dbReference type="RefSeq" id="YP_239121.1">
    <property type="nucleotide sequence ID" value="NC_007023.1"/>
</dbReference>
<dbReference type="GeneID" id="3416155"/>
<organism evidence="1 2">
    <name type="scientific">Escherichia phage RB43</name>
    <dbReference type="NCBI Taxonomy" id="2887182"/>
    <lineage>
        <taxon>Viruses</taxon>
        <taxon>Duplodnaviria</taxon>
        <taxon>Heunggongvirae</taxon>
        <taxon>Uroviricota</taxon>
        <taxon>Caudoviricetes</taxon>
        <taxon>Pantevenvirales</taxon>
        <taxon>Straboviridae</taxon>
        <taxon>Pseudotevenvirus</taxon>
        <taxon>Pseudotevenvirus RB43</taxon>
    </lineage>
</organism>
<evidence type="ECO:0000313" key="2">
    <source>
        <dbReference type="Proteomes" id="UP000211040"/>
    </source>
</evidence>
<reference evidence="1 2" key="1">
    <citation type="submission" date="2005-03" db="EMBL/GenBank/DDBJ databases">
        <authorList>
            <person name="Petrov V.M."/>
            <person name="Nolan J.M."/>
            <person name="Chin D."/>
            <person name="Krisch H.M."/>
            <person name="Karam J.D."/>
        </authorList>
    </citation>
    <scope>NUCLEOTIDE SEQUENCE [LARGE SCALE GENOMIC DNA]</scope>
</reference>
<protein>
    <submittedName>
        <fullName evidence="1">Uncharacterized protein</fullName>
    </submittedName>
</protein>
<dbReference type="Proteomes" id="UP000211040">
    <property type="component" value="Genome"/>
</dbReference>
<keyword evidence="2" id="KW-1185">Reference proteome</keyword>
<dbReference type="KEGG" id="vg:3416155"/>
<evidence type="ECO:0000313" key="1">
    <source>
        <dbReference type="EMBL" id="AAX78667.1"/>
    </source>
</evidence>
<name>Q56BQ3_9CAUD</name>
<accession>Q56BQ3</accession>
<dbReference type="EMBL" id="AY967407">
    <property type="protein sequence ID" value="AAX78667.1"/>
    <property type="molecule type" value="Genomic_DNA"/>
</dbReference>
<gene>
    <name evidence="1" type="ORF">RB43ORF145c</name>
</gene>
<sequence>MRPQEEKLLTHKLKELGELYMDYATDDDTEARNVKHVLHRKQNRRYHSVREERDQGRCKWLNCIIITHQ</sequence>
<proteinExistence type="predicted"/>